<dbReference type="Pfam" id="PF02680">
    <property type="entry name" value="DUF211"/>
    <property type="match status" value="1"/>
</dbReference>
<organism evidence="1 2">
    <name type="scientific">Caldiarchaeum subterraneum</name>
    <dbReference type="NCBI Taxonomy" id="311458"/>
    <lineage>
        <taxon>Archaea</taxon>
        <taxon>Nitrososphaerota</taxon>
        <taxon>Candidatus Caldarchaeales</taxon>
        <taxon>Candidatus Caldarchaeaceae</taxon>
        <taxon>Candidatus Caldarchaeum</taxon>
    </lineage>
</organism>
<reference evidence="1" key="1">
    <citation type="journal article" date="2020" name="ISME J.">
        <title>Gammaproteobacteria mediating utilization of methyl-, sulfur- and petroleum organic compounds in deep ocean hydrothermal plumes.</title>
        <authorList>
            <person name="Zhou Z."/>
            <person name="Liu Y."/>
            <person name="Pan J."/>
            <person name="Cron B.R."/>
            <person name="Toner B.M."/>
            <person name="Anantharaman K."/>
            <person name="Breier J.A."/>
            <person name="Dick G.J."/>
            <person name="Li M."/>
        </authorList>
    </citation>
    <scope>NUCLEOTIDE SEQUENCE</scope>
    <source>
        <strain evidence="1">SZUA-1515</strain>
    </source>
</reference>
<dbReference type="PANTHER" id="PTHR42240">
    <property type="entry name" value="DUF211 DOMAIN-CONTAINING PROTEIN"/>
    <property type="match status" value="1"/>
</dbReference>
<dbReference type="Gene3D" id="3.30.70.1340">
    <property type="entry name" value="MTH889-like domain"/>
    <property type="match status" value="1"/>
</dbReference>
<evidence type="ECO:0000313" key="1">
    <source>
        <dbReference type="EMBL" id="HIQ30347.1"/>
    </source>
</evidence>
<gene>
    <name evidence="1" type="ORF">EYH45_07275</name>
</gene>
<evidence type="ECO:0000313" key="2">
    <source>
        <dbReference type="Proteomes" id="UP000608579"/>
    </source>
</evidence>
<sequence>MPEGSKIAISKIVFDILKPHIPPLVDFVTEIASVSGLEKVDATIVEVDADTDTVKLVVEGNDINLEKLKEVIKKTGAVIHSIDQVVAVKR</sequence>
<dbReference type="AlphaFoldDB" id="A0A833EAB4"/>
<dbReference type="EMBL" id="DQVM01000139">
    <property type="protein sequence ID" value="HIQ30347.1"/>
    <property type="molecule type" value="Genomic_DNA"/>
</dbReference>
<dbReference type="InterPro" id="IPR023129">
    <property type="entry name" value="MTH889-like_dom_sf"/>
</dbReference>
<accession>A0A833EAB4</accession>
<protein>
    <recommendedName>
        <fullName evidence="3">DUF211 domain-containing protein</fullName>
    </recommendedName>
</protein>
<dbReference type="Proteomes" id="UP000608579">
    <property type="component" value="Unassembled WGS sequence"/>
</dbReference>
<proteinExistence type="predicted"/>
<dbReference type="PANTHER" id="PTHR42240:SF1">
    <property type="entry name" value="DUF211 DOMAIN-CONTAINING PROTEIN"/>
    <property type="match status" value="1"/>
</dbReference>
<evidence type="ECO:0008006" key="3">
    <source>
        <dbReference type="Google" id="ProtNLM"/>
    </source>
</evidence>
<dbReference type="InterPro" id="IPR003831">
    <property type="entry name" value="DUF211"/>
</dbReference>
<comment type="caution">
    <text evidence="1">The sequence shown here is derived from an EMBL/GenBank/DDBJ whole genome shotgun (WGS) entry which is preliminary data.</text>
</comment>
<dbReference type="SUPFAM" id="SSF160363">
    <property type="entry name" value="MTH889-like"/>
    <property type="match status" value="1"/>
</dbReference>
<name>A0A833EAB4_CALS0</name>